<evidence type="ECO:0000256" key="13">
    <source>
        <dbReference type="HAMAP-Rule" id="MF_00384"/>
    </source>
</evidence>
<dbReference type="Gene3D" id="3.30.70.890">
    <property type="entry name" value="GHMP kinase, C-terminal domain"/>
    <property type="match status" value="1"/>
</dbReference>
<evidence type="ECO:0000256" key="6">
    <source>
        <dbReference type="ARBA" id="ARBA00022679"/>
    </source>
</evidence>
<evidence type="ECO:0000256" key="7">
    <source>
        <dbReference type="ARBA" id="ARBA00022697"/>
    </source>
</evidence>
<dbReference type="EC" id="2.7.1.39" evidence="3 13"/>
<evidence type="ECO:0000313" key="16">
    <source>
        <dbReference type="EMBL" id="MFD1363593.1"/>
    </source>
</evidence>
<evidence type="ECO:0000256" key="2">
    <source>
        <dbReference type="ARBA" id="ARBA00007370"/>
    </source>
</evidence>
<feature type="domain" description="GHMP kinase N-terminal" evidence="14">
    <location>
        <begin position="59"/>
        <end position="140"/>
    </location>
</feature>
<keyword evidence="7 13" id="KW-0791">Threonine biosynthesis</keyword>
<evidence type="ECO:0000259" key="15">
    <source>
        <dbReference type="Pfam" id="PF08544"/>
    </source>
</evidence>
<evidence type="ECO:0000256" key="3">
    <source>
        <dbReference type="ARBA" id="ARBA00012078"/>
    </source>
</evidence>
<reference evidence="17" key="1">
    <citation type="journal article" date="2019" name="Int. J. Syst. Evol. Microbiol.">
        <title>The Global Catalogue of Microorganisms (GCM) 10K type strain sequencing project: providing services to taxonomists for standard genome sequencing and annotation.</title>
        <authorList>
            <consortium name="The Broad Institute Genomics Platform"/>
            <consortium name="The Broad Institute Genome Sequencing Center for Infectious Disease"/>
            <person name="Wu L."/>
            <person name="Ma J."/>
        </authorList>
    </citation>
    <scope>NUCLEOTIDE SEQUENCE [LARGE SCALE GENOMIC DNA]</scope>
    <source>
        <strain evidence="17">CCUG 54822</strain>
    </source>
</reference>
<keyword evidence="17" id="KW-1185">Reference proteome</keyword>
<comment type="function">
    <text evidence="12 13">Catalyzes the ATP-dependent phosphorylation of L-homoserine to L-homoserine phosphate.</text>
</comment>
<evidence type="ECO:0000256" key="4">
    <source>
        <dbReference type="ARBA" id="ARBA00017858"/>
    </source>
</evidence>
<dbReference type="InterPro" id="IPR006204">
    <property type="entry name" value="GHMP_kinase_N_dom"/>
</dbReference>
<evidence type="ECO:0000256" key="11">
    <source>
        <dbReference type="ARBA" id="ARBA00049375"/>
    </source>
</evidence>
<evidence type="ECO:0000313" key="17">
    <source>
        <dbReference type="Proteomes" id="UP001597178"/>
    </source>
</evidence>
<dbReference type="Pfam" id="PF00288">
    <property type="entry name" value="GHMP_kinases_N"/>
    <property type="match status" value="1"/>
</dbReference>
<evidence type="ECO:0000256" key="12">
    <source>
        <dbReference type="ARBA" id="ARBA00049954"/>
    </source>
</evidence>
<gene>
    <name evidence="13 16" type="primary">thrB</name>
    <name evidence="16" type="ORF">ACFQ4A_18465</name>
</gene>
<comment type="catalytic activity">
    <reaction evidence="11 13">
        <text>L-homoserine + ATP = O-phospho-L-homoserine + ADP + H(+)</text>
        <dbReference type="Rhea" id="RHEA:13985"/>
        <dbReference type="ChEBI" id="CHEBI:15378"/>
        <dbReference type="ChEBI" id="CHEBI:30616"/>
        <dbReference type="ChEBI" id="CHEBI:57476"/>
        <dbReference type="ChEBI" id="CHEBI:57590"/>
        <dbReference type="ChEBI" id="CHEBI:456216"/>
        <dbReference type="EC" id="2.7.1.39"/>
    </reaction>
</comment>
<evidence type="ECO:0000256" key="5">
    <source>
        <dbReference type="ARBA" id="ARBA00022605"/>
    </source>
</evidence>
<comment type="caution">
    <text evidence="16">The sequence shown here is derived from an EMBL/GenBank/DDBJ whole genome shotgun (WGS) entry which is preliminary data.</text>
</comment>
<dbReference type="EMBL" id="JBHTNH010000060">
    <property type="protein sequence ID" value="MFD1363593.1"/>
    <property type="molecule type" value="Genomic_DNA"/>
</dbReference>
<keyword evidence="8 13" id="KW-0547">Nucleotide-binding</keyword>
<dbReference type="InterPro" id="IPR000870">
    <property type="entry name" value="Homoserine_kinase"/>
</dbReference>
<name>A0ABW3ZZJ1_9BACI</name>
<dbReference type="InterPro" id="IPR036554">
    <property type="entry name" value="GHMP_kinase_C_sf"/>
</dbReference>
<dbReference type="InterPro" id="IPR014721">
    <property type="entry name" value="Ribsml_uS5_D2-typ_fold_subgr"/>
</dbReference>
<comment type="subcellular location">
    <subcellularLocation>
        <location evidence="13">Cytoplasm</location>
    </subcellularLocation>
</comment>
<proteinExistence type="inferred from homology"/>
<evidence type="ECO:0000256" key="1">
    <source>
        <dbReference type="ARBA" id="ARBA00005015"/>
    </source>
</evidence>
<feature type="binding site" evidence="13">
    <location>
        <begin position="87"/>
        <end position="97"/>
    </location>
    <ligand>
        <name>ATP</name>
        <dbReference type="ChEBI" id="CHEBI:30616"/>
    </ligand>
</feature>
<comment type="pathway">
    <text evidence="1 13">Amino-acid biosynthesis; L-threonine biosynthesis; L-threonine from L-aspartate: step 4/5.</text>
</comment>
<dbReference type="PANTHER" id="PTHR20861">
    <property type="entry name" value="HOMOSERINE/4-DIPHOSPHOCYTIDYL-2-C-METHYL-D-ERYTHRITOL KINASE"/>
    <property type="match status" value="1"/>
</dbReference>
<keyword evidence="13" id="KW-0963">Cytoplasm</keyword>
<evidence type="ECO:0000256" key="9">
    <source>
        <dbReference type="ARBA" id="ARBA00022777"/>
    </source>
</evidence>
<dbReference type="Gene3D" id="3.30.230.10">
    <property type="match status" value="1"/>
</dbReference>
<dbReference type="NCBIfam" id="TIGR00191">
    <property type="entry name" value="thrB"/>
    <property type="match status" value="1"/>
</dbReference>
<dbReference type="PROSITE" id="PS00627">
    <property type="entry name" value="GHMP_KINASES_ATP"/>
    <property type="match status" value="1"/>
</dbReference>
<keyword evidence="9 13" id="KW-0418">Kinase</keyword>
<evidence type="ECO:0000256" key="8">
    <source>
        <dbReference type="ARBA" id="ARBA00022741"/>
    </source>
</evidence>
<dbReference type="SUPFAM" id="SSF55060">
    <property type="entry name" value="GHMP Kinase, C-terminal domain"/>
    <property type="match status" value="1"/>
</dbReference>
<evidence type="ECO:0000256" key="10">
    <source>
        <dbReference type="ARBA" id="ARBA00022840"/>
    </source>
</evidence>
<keyword evidence="5 13" id="KW-0028">Amino-acid biosynthesis</keyword>
<protein>
    <recommendedName>
        <fullName evidence="4 13">Homoserine kinase</fullName>
        <shortName evidence="13">HK</shortName>
        <shortName evidence="13">HSK</shortName>
        <ecNumber evidence="3 13">2.7.1.39</ecNumber>
    </recommendedName>
</protein>
<dbReference type="PIRSF" id="PIRSF000676">
    <property type="entry name" value="Homoser_kin"/>
    <property type="match status" value="1"/>
</dbReference>
<dbReference type="SUPFAM" id="SSF54211">
    <property type="entry name" value="Ribosomal protein S5 domain 2-like"/>
    <property type="match status" value="1"/>
</dbReference>
<dbReference type="RefSeq" id="WP_382402839.1">
    <property type="nucleotide sequence ID" value="NZ_JBHTNH010000060.1"/>
</dbReference>
<dbReference type="PRINTS" id="PR00958">
    <property type="entry name" value="HOMSERKINASE"/>
</dbReference>
<organism evidence="16 17">
    <name type="scientific">Lentibacillus salinarum</name>
    <dbReference type="NCBI Taxonomy" id="446820"/>
    <lineage>
        <taxon>Bacteria</taxon>
        <taxon>Bacillati</taxon>
        <taxon>Bacillota</taxon>
        <taxon>Bacilli</taxon>
        <taxon>Bacillales</taxon>
        <taxon>Bacillaceae</taxon>
        <taxon>Lentibacillus</taxon>
    </lineage>
</organism>
<keyword evidence="10 13" id="KW-0067">ATP-binding</keyword>
<keyword evidence="6 13" id="KW-0808">Transferase</keyword>
<dbReference type="InterPro" id="IPR006203">
    <property type="entry name" value="GHMP_knse_ATP-bd_CS"/>
</dbReference>
<dbReference type="InterPro" id="IPR013750">
    <property type="entry name" value="GHMP_kinase_C_dom"/>
</dbReference>
<dbReference type="InterPro" id="IPR020568">
    <property type="entry name" value="Ribosomal_Su5_D2-typ_SF"/>
</dbReference>
<dbReference type="HAMAP" id="MF_00384">
    <property type="entry name" value="Homoser_kinase"/>
    <property type="match status" value="1"/>
</dbReference>
<dbReference type="PANTHER" id="PTHR20861:SF1">
    <property type="entry name" value="HOMOSERINE KINASE"/>
    <property type="match status" value="1"/>
</dbReference>
<feature type="domain" description="GHMP kinase C-terminal" evidence="15">
    <location>
        <begin position="201"/>
        <end position="266"/>
    </location>
</feature>
<dbReference type="Proteomes" id="UP001597178">
    <property type="component" value="Unassembled WGS sequence"/>
</dbReference>
<comment type="similarity">
    <text evidence="2 13">Belongs to the GHMP kinase family. Homoserine kinase subfamily.</text>
</comment>
<dbReference type="GO" id="GO:0004413">
    <property type="term" value="F:homoserine kinase activity"/>
    <property type="evidence" value="ECO:0007669"/>
    <property type="project" value="UniProtKB-EC"/>
</dbReference>
<dbReference type="Pfam" id="PF08544">
    <property type="entry name" value="GHMP_kinases_C"/>
    <property type="match status" value="1"/>
</dbReference>
<accession>A0ABW3ZZJ1</accession>
<evidence type="ECO:0000259" key="14">
    <source>
        <dbReference type="Pfam" id="PF00288"/>
    </source>
</evidence>
<sequence length="300" mass="31850">MTSFKIRVPASSANIGPGFDSMGMALNLYLTLDVSPADEWTIEQHSPHLPELASVDDHYIVQVARDVATRWGKALPACHITVRSDIPLARGLGSSAAAIVSGIELANQVCGLSLTREQKLELGTAIEGHPDNIAPALMGGFIIAIGTDRTIDWVQLPSPEVDVVVSIPGDALETKTARNVLPGAYPMERAASASAVSNVLVASLASGDYELAGRMMERDLFHEPYRKDLIPHYDDIRTEAKKHGAYGSVISGAGPTMMSLTPKGTGGVVVSHVEALLPDYQVTLLQMDKSGVVTDENANG</sequence>